<evidence type="ECO:0000313" key="5">
    <source>
        <dbReference type="Proteomes" id="UP000501451"/>
    </source>
</evidence>
<dbReference type="AlphaFoldDB" id="A0A6G7K726"/>
<dbReference type="InterPro" id="IPR036249">
    <property type="entry name" value="Thioredoxin-like_sf"/>
</dbReference>
<evidence type="ECO:0000313" key="4">
    <source>
        <dbReference type="EMBL" id="QII81069.1"/>
    </source>
</evidence>
<dbReference type="CDD" id="cd03036">
    <property type="entry name" value="ArsC_like"/>
    <property type="match status" value="1"/>
</dbReference>
<proteinExistence type="inferred from homology"/>
<protein>
    <submittedName>
        <fullName evidence="4">Arsenate reductase family protein</fullName>
    </submittedName>
</protein>
<dbReference type="InterPro" id="IPR006504">
    <property type="entry name" value="Tscrpt_reg_Spx/MgsR"/>
</dbReference>
<dbReference type="SUPFAM" id="SSF52833">
    <property type="entry name" value="Thioredoxin-like"/>
    <property type="match status" value="1"/>
</dbReference>
<dbReference type="PANTHER" id="PTHR30041">
    <property type="entry name" value="ARSENATE REDUCTASE"/>
    <property type="match status" value="1"/>
</dbReference>
<dbReference type="EMBL" id="CP049740">
    <property type="protein sequence ID" value="QII81069.1"/>
    <property type="molecule type" value="Genomic_DNA"/>
</dbReference>
<dbReference type="RefSeq" id="WP_166160525.1">
    <property type="nucleotide sequence ID" value="NZ_CP049740.1"/>
</dbReference>
<keyword evidence="2" id="KW-0676">Redox-active center</keyword>
<dbReference type="Pfam" id="PF03960">
    <property type="entry name" value="ArsC"/>
    <property type="match status" value="1"/>
</dbReference>
<evidence type="ECO:0000256" key="1">
    <source>
        <dbReference type="ARBA" id="ARBA00023157"/>
    </source>
</evidence>
<evidence type="ECO:0000256" key="3">
    <source>
        <dbReference type="PROSITE-ProRule" id="PRU01282"/>
    </source>
</evidence>
<gene>
    <name evidence="4" type="ORF">G7057_00330</name>
</gene>
<evidence type="ECO:0000256" key="2">
    <source>
        <dbReference type="ARBA" id="ARBA00023284"/>
    </source>
</evidence>
<sequence>MLVYYGHPTCTTCKRAEKWLDVNNIAYDWKNIKEETPSKELLTQLLENETITRRRLFNTSGNLYKELGLKDKLDDLTTEEAVAYLVNDGMLIRRPFVTNGKEVTVGFKEDQYSEIWV</sequence>
<dbReference type="Gene3D" id="3.40.30.10">
    <property type="entry name" value="Glutaredoxin"/>
    <property type="match status" value="1"/>
</dbReference>
<name>A0A6G7K726_9LACT</name>
<comment type="similarity">
    <text evidence="3">Belongs to the ArsC family.</text>
</comment>
<keyword evidence="5" id="KW-1185">Reference proteome</keyword>
<dbReference type="InterPro" id="IPR006660">
    <property type="entry name" value="Arsenate_reductase-like"/>
</dbReference>
<keyword evidence="1" id="KW-1015">Disulfide bond</keyword>
<accession>A0A6G7K726</accession>
<reference evidence="4 5" key="1">
    <citation type="journal article" date="2017" name="Int. J. Syst. Evol. Microbiol.">
        <title>Jeotgalibaca porci sp. nov. and Jeotgalibaca arthritidis sp. nov., isolated from pigs, and emended description of the genus Jeotgalibaca.</title>
        <authorList>
            <person name="Zamora L."/>
            <person name="Perez-Sancho M."/>
            <person name="Dominguez L."/>
            <person name="Fernandez-Garayzabal J.F."/>
            <person name="Vela A.I."/>
        </authorList>
    </citation>
    <scope>NUCLEOTIDE SEQUENCE [LARGE SCALE GENOMIC DNA]</scope>
    <source>
        <strain evidence="4 5">CECT 9157</strain>
    </source>
</reference>
<dbReference type="Proteomes" id="UP000501451">
    <property type="component" value="Chromosome"/>
</dbReference>
<organism evidence="4 5">
    <name type="scientific">Jeotgalibaca arthritidis</name>
    <dbReference type="NCBI Taxonomy" id="1868794"/>
    <lineage>
        <taxon>Bacteria</taxon>
        <taxon>Bacillati</taxon>
        <taxon>Bacillota</taxon>
        <taxon>Bacilli</taxon>
        <taxon>Lactobacillales</taxon>
        <taxon>Carnobacteriaceae</taxon>
        <taxon>Jeotgalibaca</taxon>
    </lineage>
</organism>
<dbReference type="NCBIfam" id="TIGR01617">
    <property type="entry name" value="arsC_related"/>
    <property type="match status" value="1"/>
</dbReference>
<dbReference type="PROSITE" id="PS51353">
    <property type="entry name" value="ARSC"/>
    <property type="match status" value="1"/>
</dbReference>
<dbReference type="PANTHER" id="PTHR30041:SF8">
    <property type="entry name" value="PROTEIN YFFB"/>
    <property type="match status" value="1"/>
</dbReference>
<dbReference type="KEGG" id="jar:G7057_00330"/>